<accession>A0AAN9RRS3</accession>
<dbReference type="GO" id="GO:0005634">
    <property type="term" value="C:nucleus"/>
    <property type="evidence" value="ECO:0007669"/>
    <property type="project" value="UniProtKB-SubCell"/>
</dbReference>
<evidence type="ECO:0000256" key="6">
    <source>
        <dbReference type="RuleBase" id="RU367028"/>
    </source>
</evidence>
<comment type="function">
    <text evidence="6">Transcriptional repressor that regulates multiple aspects of plant growth and development.</text>
</comment>
<evidence type="ECO:0000313" key="10">
    <source>
        <dbReference type="Proteomes" id="UP001374584"/>
    </source>
</evidence>
<protein>
    <recommendedName>
        <fullName evidence="6">Transcription repressor</fullName>
    </recommendedName>
    <alternativeName>
        <fullName evidence="6">Ovate family protein</fullName>
    </alternativeName>
</protein>
<comment type="subcellular location">
    <subcellularLocation>
        <location evidence="1 6">Nucleus</location>
    </subcellularLocation>
</comment>
<evidence type="ECO:0000256" key="5">
    <source>
        <dbReference type="ARBA" id="ARBA00023242"/>
    </source>
</evidence>
<reference evidence="9 10" key="1">
    <citation type="submission" date="2024-01" db="EMBL/GenBank/DDBJ databases">
        <title>The genomes of 5 underutilized Papilionoideae crops provide insights into root nodulation and disease resistanc.</title>
        <authorList>
            <person name="Jiang F."/>
        </authorList>
    </citation>
    <scope>NUCLEOTIDE SEQUENCE [LARGE SCALE GENOMIC DNA]</scope>
    <source>
        <strain evidence="9">JINMINGXINNONG_FW02</strain>
        <tissue evidence="9">Leaves</tissue>
    </source>
</reference>
<organism evidence="9 10">
    <name type="scientific">Phaseolus coccineus</name>
    <name type="common">Scarlet runner bean</name>
    <name type="synonym">Phaseolus multiflorus</name>
    <dbReference type="NCBI Taxonomy" id="3886"/>
    <lineage>
        <taxon>Eukaryota</taxon>
        <taxon>Viridiplantae</taxon>
        <taxon>Streptophyta</taxon>
        <taxon>Embryophyta</taxon>
        <taxon>Tracheophyta</taxon>
        <taxon>Spermatophyta</taxon>
        <taxon>Magnoliopsida</taxon>
        <taxon>eudicotyledons</taxon>
        <taxon>Gunneridae</taxon>
        <taxon>Pentapetalae</taxon>
        <taxon>rosids</taxon>
        <taxon>fabids</taxon>
        <taxon>Fabales</taxon>
        <taxon>Fabaceae</taxon>
        <taxon>Papilionoideae</taxon>
        <taxon>50 kb inversion clade</taxon>
        <taxon>NPAAA clade</taxon>
        <taxon>indigoferoid/millettioid clade</taxon>
        <taxon>Phaseoleae</taxon>
        <taxon>Phaseolus</taxon>
    </lineage>
</organism>
<proteinExistence type="predicted"/>
<keyword evidence="4 6" id="KW-0804">Transcription</keyword>
<dbReference type="AlphaFoldDB" id="A0AAN9RRS3"/>
<dbReference type="EMBL" id="JAYMYR010000002">
    <property type="protein sequence ID" value="KAK7378378.1"/>
    <property type="molecule type" value="Genomic_DNA"/>
</dbReference>
<dbReference type="InterPro" id="IPR038933">
    <property type="entry name" value="Ovate"/>
</dbReference>
<evidence type="ECO:0000256" key="1">
    <source>
        <dbReference type="ARBA" id="ARBA00004123"/>
    </source>
</evidence>
<sequence length="244" mass="26453">MMPNMPPTGERRRKRNNLSRLNLNLNLCFSIPMQPFTPQSHPTIPTATSSTLLQNQNQNPPSQPATSPSPIKNFNYDPTNPFPSLGPELEPEPADLASAFVSQRFFFTDPGRSNSIVESTITDADCATSSSSLEKPVATVDEKAKAALDGSVAVEMYSPNPYADFRRSMEEMVAARPELMDVAANWKALHELLLCYLALNPRSTHKFILCAFSDLLLSLISLSSPPLQDPGAGDVAVGGDGCSI</sequence>
<keyword evidence="3 6" id="KW-0805">Transcription regulation</keyword>
<evidence type="ECO:0000256" key="4">
    <source>
        <dbReference type="ARBA" id="ARBA00023163"/>
    </source>
</evidence>
<dbReference type="Proteomes" id="UP001374584">
    <property type="component" value="Unassembled WGS sequence"/>
</dbReference>
<keyword evidence="10" id="KW-1185">Reference proteome</keyword>
<feature type="region of interest" description="Disordered" evidence="7">
    <location>
        <begin position="52"/>
        <end position="91"/>
    </location>
</feature>
<evidence type="ECO:0000313" key="9">
    <source>
        <dbReference type="EMBL" id="KAK7378378.1"/>
    </source>
</evidence>
<name>A0AAN9RRS3_PHACN</name>
<dbReference type="NCBIfam" id="TIGR01568">
    <property type="entry name" value="A_thal_3678"/>
    <property type="match status" value="1"/>
</dbReference>
<keyword evidence="5 6" id="KW-0539">Nucleus</keyword>
<feature type="domain" description="OVATE" evidence="8">
    <location>
        <begin position="154"/>
        <end position="218"/>
    </location>
</feature>
<evidence type="ECO:0000259" key="8">
    <source>
        <dbReference type="PROSITE" id="PS51754"/>
    </source>
</evidence>
<dbReference type="GO" id="GO:0045892">
    <property type="term" value="P:negative regulation of DNA-templated transcription"/>
    <property type="evidence" value="ECO:0007669"/>
    <property type="project" value="UniProtKB-UniRule"/>
</dbReference>
<feature type="compositionally biased region" description="Low complexity" evidence="7">
    <location>
        <begin position="52"/>
        <end position="70"/>
    </location>
</feature>
<dbReference type="Pfam" id="PF04844">
    <property type="entry name" value="Ovate"/>
    <property type="match status" value="1"/>
</dbReference>
<dbReference type="PANTHER" id="PTHR33057">
    <property type="entry name" value="TRANSCRIPTION REPRESSOR OFP7-RELATED"/>
    <property type="match status" value="1"/>
</dbReference>
<keyword evidence="2 6" id="KW-0678">Repressor</keyword>
<dbReference type="PANTHER" id="PTHR33057:SF21">
    <property type="entry name" value="TRANSCRIPTION REPRESSOR"/>
    <property type="match status" value="1"/>
</dbReference>
<dbReference type="InterPro" id="IPR006458">
    <property type="entry name" value="Ovate_C"/>
</dbReference>
<gene>
    <name evidence="9" type="ORF">VNO80_03817</name>
</gene>
<dbReference type="PROSITE" id="PS51754">
    <property type="entry name" value="OVATE"/>
    <property type="match status" value="1"/>
</dbReference>
<evidence type="ECO:0000256" key="3">
    <source>
        <dbReference type="ARBA" id="ARBA00023015"/>
    </source>
</evidence>
<comment type="caution">
    <text evidence="9">The sequence shown here is derived from an EMBL/GenBank/DDBJ whole genome shotgun (WGS) entry which is preliminary data.</text>
</comment>
<evidence type="ECO:0000256" key="2">
    <source>
        <dbReference type="ARBA" id="ARBA00022491"/>
    </source>
</evidence>
<evidence type="ECO:0000256" key="7">
    <source>
        <dbReference type="SAM" id="MobiDB-lite"/>
    </source>
</evidence>